<evidence type="ECO:0000256" key="7">
    <source>
        <dbReference type="ARBA" id="ARBA00022898"/>
    </source>
</evidence>
<dbReference type="CDD" id="cd04300">
    <property type="entry name" value="GT35_Glycogen_Phosphorylase"/>
    <property type="match status" value="1"/>
</dbReference>
<comment type="similarity">
    <text evidence="3 11">Belongs to the glycogen phosphorylase family.</text>
</comment>
<evidence type="ECO:0000313" key="13">
    <source>
        <dbReference type="Proteomes" id="UP000664382"/>
    </source>
</evidence>
<evidence type="ECO:0000256" key="5">
    <source>
        <dbReference type="ARBA" id="ARBA00022676"/>
    </source>
</evidence>
<dbReference type="Pfam" id="PF00343">
    <property type="entry name" value="Phosphorylase"/>
    <property type="match status" value="1"/>
</dbReference>
<dbReference type="GO" id="GO:0005980">
    <property type="term" value="P:glycogen catabolic process"/>
    <property type="evidence" value="ECO:0007669"/>
    <property type="project" value="TreeGrafter"/>
</dbReference>
<reference evidence="12" key="1">
    <citation type="submission" date="2021-03" db="EMBL/GenBank/DDBJ databases">
        <title>Leucobacter chromiisoli sp. nov., isolated from chromium-containing soil of chemical plant.</title>
        <authorList>
            <person name="Xu Z."/>
        </authorList>
    </citation>
    <scope>NUCLEOTIDE SEQUENCE</scope>
    <source>
        <strain evidence="12">S27</strain>
    </source>
</reference>
<dbReference type="NCBIfam" id="TIGR02093">
    <property type="entry name" value="P_ylase"/>
    <property type="match status" value="1"/>
</dbReference>
<dbReference type="SUPFAM" id="SSF53756">
    <property type="entry name" value="UDP-Glycosyltransferase/glycogen phosphorylase"/>
    <property type="match status" value="1"/>
</dbReference>
<keyword evidence="6 11" id="KW-0808">Transferase</keyword>
<keyword evidence="7 10" id="KW-0663">Pyridoxal phosphate</keyword>
<evidence type="ECO:0000313" key="12">
    <source>
        <dbReference type="EMBL" id="MBO1900952.1"/>
    </source>
</evidence>
<dbReference type="EMBL" id="JAGDYM010000004">
    <property type="protein sequence ID" value="MBO1900952.1"/>
    <property type="molecule type" value="Genomic_DNA"/>
</dbReference>
<evidence type="ECO:0000256" key="9">
    <source>
        <dbReference type="ARBA" id="ARBA00025174"/>
    </source>
</evidence>
<evidence type="ECO:0000256" key="11">
    <source>
        <dbReference type="RuleBase" id="RU000587"/>
    </source>
</evidence>
<sequence length="812" mass="91489">MSESLEVHGVEKDDLTLPEPTPGHFRWWLLHHLQYTVGTDPEHASRFDWRMALSHTIRDRAMAPWFEATRRTWDEDRKRVYYLSMEFLIGRLLEDAAINLGLRDVAAEVLEGLGLDFSEIADDEPDAALGNGGLGRLAACFMESMATLGCPGYGYGLRYEHGLFKQGFDGGRQVEAPENWLVADNPWNFTRPESAYQVGLRGDVVEEDGRSVWRPRFQVLAAAHDTPVVGYRGRWANTLRLWAALPGAELFDLDRFNAGDFTAAAEPEAWARSLSRVLYPNDSTDRGKELRLTQEYFLTSASVQDILRRYLKGHDELRRLPEHVAIQMNDTHPAIAGPELVRLLVDEHGFDFAAAAELANRVLGYTNHTLLPEALERWSVDLMRKVLPRHLQIIERLDAHEVELHGPRPEGVGLIEHGQVKMGELAFLSSHRVNGVSALHSDLVRTELFPALDARHPGRIVNITNGVTPRRWIKLANPPLARLITDTIGEGWETDLDRLRELEGHVDDPSFREAFGRTKHLAKERFAGWLRSEHGVDVPVGALVDAQVKRIHEYKRQLLNILWTIAHWQRIKRDPGAGWVPRVKVFGGKAAPSYHVAKDIIRLVNDVGAVLNDDPETRDLLRVVYPPNYNVSMAEKLIPAADLSEQISTAGMEASGTGNMKFALNGALTIGTLDGANVEIREQVGPENFFLFGLTAEEVAVRRAEPDHARAAIEQSEPLRDVLQAIAEGTFSPEDPHRYGGLLDLLWNSDWFLVASDFAAYDAAQTEVDRVYRDPERWQRMAILNVARMGHFSSDRSIRQYMSEIWDIVPAL</sequence>
<keyword evidence="5 11" id="KW-0328">Glycosyltransferase</keyword>
<dbReference type="GO" id="GO:0008184">
    <property type="term" value="F:glycogen phosphorylase activity"/>
    <property type="evidence" value="ECO:0007669"/>
    <property type="project" value="InterPro"/>
</dbReference>
<comment type="catalytic activity">
    <reaction evidence="1 11">
        <text>[(1-&gt;4)-alpha-D-glucosyl](n) + phosphate = [(1-&gt;4)-alpha-D-glucosyl](n-1) + alpha-D-glucose 1-phosphate</text>
        <dbReference type="Rhea" id="RHEA:41732"/>
        <dbReference type="Rhea" id="RHEA-COMP:9584"/>
        <dbReference type="Rhea" id="RHEA-COMP:9586"/>
        <dbReference type="ChEBI" id="CHEBI:15444"/>
        <dbReference type="ChEBI" id="CHEBI:43474"/>
        <dbReference type="ChEBI" id="CHEBI:58601"/>
        <dbReference type="EC" id="2.4.1.1"/>
    </reaction>
</comment>
<keyword evidence="8 11" id="KW-0119">Carbohydrate metabolism</keyword>
<evidence type="ECO:0000256" key="6">
    <source>
        <dbReference type="ARBA" id="ARBA00022679"/>
    </source>
</evidence>
<organism evidence="12 13">
    <name type="scientific">Leucobacter weissii</name>
    <dbReference type="NCBI Taxonomy" id="1983706"/>
    <lineage>
        <taxon>Bacteria</taxon>
        <taxon>Bacillati</taxon>
        <taxon>Actinomycetota</taxon>
        <taxon>Actinomycetes</taxon>
        <taxon>Micrococcales</taxon>
        <taxon>Microbacteriaceae</taxon>
        <taxon>Leucobacter</taxon>
    </lineage>
</organism>
<dbReference type="FunFam" id="3.40.50.2000:FF:000807">
    <property type="entry name" value="Alpha-glucan phosphorylase 2, cytosolic"/>
    <property type="match status" value="1"/>
</dbReference>
<gene>
    <name evidence="12" type="ORF">J4H92_03190</name>
</gene>
<dbReference type="InterPro" id="IPR011833">
    <property type="entry name" value="Glycg_phsphrylas"/>
</dbReference>
<evidence type="ECO:0000256" key="3">
    <source>
        <dbReference type="ARBA" id="ARBA00006047"/>
    </source>
</evidence>
<dbReference type="InterPro" id="IPR000811">
    <property type="entry name" value="Glyco_trans_35"/>
</dbReference>
<dbReference type="GO" id="GO:0005737">
    <property type="term" value="C:cytoplasm"/>
    <property type="evidence" value="ECO:0007669"/>
    <property type="project" value="TreeGrafter"/>
</dbReference>
<dbReference type="PROSITE" id="PS00102">
    <property type="entry name" value="PHOSPHORYLASE"/>
    <property type="match status" value="1"/>
</dbReference>
<dbReference type="FunFam" id="3.40.50.2000:FF:000003">
    <property type="entry name" value="Alpha-1,4 glucan phosphorylase"/>
    <property type="match status" value="1"/>
</dbReference>
<comment type="function">
    <text evidence="9">Phosphorylase is an important allosteric enzyme in carbohydrate metabolism. Enzymes from different sources differ in their regulatory mechanisms and in their natural substrates. However, all known phosphorylases share catalytic and structural properties.</text>
</comment>
<dbReference type="InterPro" id="IPR035090">
    <property type="entry name" value="Pyridoxal_P_attach_site"/>
</dbReference>
<dbReference type="RefSeq" id="WP_208095879.1">
    <property type="nucleotide sequence ID" value="NZ_JAGDYM010000004.1"/>
</dbReference>
<evidence type="ECO:0000256" key="8">
    <source>
        <dbReference type="ARBA" id="ARBA00023277"/>
    </source>
</evidence>
<comment type="caution">
    <text evidence="12">The sequence shown here is derived from an EMBL/GenBank/DDBJ whole genome shotgun (WGS) entry which is preliminary data.</text>
</comment>
<feature type="modified residue" description="N6-(pyridoxal phosphate)lysine" evidence="10">
    <location>
        <position position="661"/>
    </location>
</feature>
<dbReference type="GO" id="GO:0030170">
    <property type="term" value="F:pyridoxal phosphate binding"/>
    <property type="evidence" value="ECO:0007669"/>
    <property type="project" value="InterPro"/>
</dbReference>
<evidence type="ECO:0000256" key="4">
    <source>
        <dbReference type="ARBA" id="ARBA00022533"/>
    </source>
</evidence>
<proteinExistence type="inferred from homology"/>
<comment type="cofactor">
    <cofactor evidence="2 11">
        <name>pyridoxal 5'-phosphate</name>
        <dbReference type="ChEBI" id="CHEBI:597326"/>
    </cofactor>
</comment>
<dbReference type="Gene3D" id="3.40.50.2000">
    <property type="entry name" value="Glycogen Phosphorylase B"/>
    <property type="match status" value="2"/>
</dbReference>
<dbReference type="PANTHER" id="PTHR11468">
    <property type="entry name" value="GLYCOGEN PHOSPHORYLASE"/>
    <property type="match status" value="1"/>
</dbReference>
<name>A0A939MLQ9_9MICO</name>
<comment type="function">
    <text evidence="11">Allosteric enzyme that catalyzes the rate-limiting step in glycogen catabolism, the phosphorolytic cleavage of glycogen to produce glucose-1-phosphate, and plays a central role in maintaining cellular and organismal glucose homeostasis.</text>
</comment>
<dbReference type="Proteomes" id="UP000664382">
    <property type="component" value="Unassembled WGS sequence"/>
</dbReference>
<accession>A0A939MLQ9</accession>
<evidence type="ECO:0000256" key="1">
    <source>
        <dbReference type="ARBA" id="ARBA00001275"/>
    </source>
</evidence>
<keyword evidence="13" id="KW-1185">Reference proteome</keyword>
<evidence type="ECO:0000256" key="10">
    <source>
        <dbReference type="PIRSR" id="PIRSR000460-1"/>
    </source>
</evidence>
<evidence type="ECO:0000256" key="2">
    <source>
        <dbReference type="ARBA" id="ARBA00001933"/>
    </source>
</evidence>
<dbReference type="PIRSF" id="PIRSF000460">
    <property type="entry name" value="Pprylas_GlgP"/>
    <property type="match status" value="1"/>
</dbReference>
<keyword evidence="4" id="KW-0021">Allosteric enzyme</keyword>
<dbReference type="PANTHER" id="PTHR11468:SF3">
    <property type="entry name" value="GLYCOGEN PHOSPHORYLASE, LIVER FORM"/>
    <property type="match status" value="1"/>
</dbReference>
<dbReference type="AlphaFoldDB" id="A0A939MLQ9"/>
<protein>
    <recommendedName>
        <fullName evidence="11">Alpha-1,4 glucan phosphorylase</fullName>
        <ecNumber evidence="11">2.4.1.1</ecNumber>
    </recommendedName>
</protein>
<dbReference type="EC" id="2.4.1.1" evidence="11"/>